<dbReference type="Pfam" id="PF00041">
    <property type="entry name" value="fn3"/>
    <property type="match status" value="1"/>
</dbReference>
<protein>
    <recommendedName>
        <fullName evidence="4">Fibronectin type-III domain-containing protein</fullName>
    </recommendedName>
</protein>
<feature type="chain" id="PRO_5025572327" description="Fibronectin type-III domain-containing protein" evidence="3">
    <location>
        <begin position="24"/>
        <end position="189"/>
    </location>
</feature>
<evidence type="ECO:0000256" key="2">
    <source>
        <dbReference type="SAM" id="MobiDB-lite"/>
    </source>
</evidence>
<sequence length="189" mass="21128">MGFWVTLVRCLPLVWLFPHAAHGQVSSPRRFRAKVLSPSQLQVSWKEPKGEFDGYSVIYAAAPGGDQMEVQVSKQEAKLLIQDFDPSKDYDFQIIAVRGSEQSRPLHAKHEAAQPTAVERMESQRPQDSGATEEDNSIPAGENQDGSSRTLDSVSLFKSQPWSQKRSKLRIQAERGGWIESHLPPSCLI</sequence>
<evidence type="ECO:0000313" key="5">
    <source>
        <dbReference type="Ensembl" id="ENSTRUP00000051515.2"/>
    </source>
</evidence>
<dbReference type="AlphaFoldDB" id="A0A3B5K6G8"/>
<feature type="compositionally biased region" description="Polar residues" evidence="2">
    <location>
        <begin position="144"/>
        <end position="159"/>
    </location>
</feature>
<dbReference type="CDD" id="cd00063">
    <property type="entry name" value="FN3"/>
    <property type="match status" value="1"/>
</dbReference>
<organism evidence="5 6">
    <name type="scientific">Takifugu rubripes</name>
    <name type="common">Japanese pufferfish</name>
    <name type="synonym">Fugu rubripes</name>
    <dbReference type="NCBI Taxonomy" id="31033"/>
    <lineage>
        <taxon>Eukaryota</taxon>
        <taxon>Metazoa</taxon>
        <taxon>Chordata</taxon>
        <taxon>Craniata</taxon>
        <taxon>Vertebrata</taxon>
        <taxon>Euteleostomi</taxon>
        <taxon>Actinopterygii</taxon>
        <taxon>Neopterygii</taxon>
        <taxon>Teleostei</taxon>
        <taxon>Neoteleostei</taxon>
        <taxon>Acanthomorphata</taxon>
        <taxon>Eupercaria</taxon>
        <taxon>Tetraodontiformes</taxon>
        <taxon>Tetradontoidea</taxon>
        <taxon>Tetraodontidae</taxon>
        <taxon>Takifugu</taxon>
    </lineage>
</organism>
<dbReference type="InterPro" id="IPR050991">
    <property type="entry name" value="ECM_Regulatory_Proteins"/>
</dbReference>
<dbReference type="SMART" id="SM00060">
    <property type="entry name" value="FN3"/>
    <property type="match status" value="1"/>
</dbReference>
<keyword evidence="6" id="KW-1185">Reference proteome</keyword>
<dbReference type="PANTHER" id="PTHR46708:SF2">
    <property type="entry name" value="FIBRONECTIN TYPE-III DOMAIN-CONTAINING PROTEIN"/>
    <property type="match status" value="1"/>
</dbReference>
<dbReference type="PROSITE" id="PS50853">
    <property type="entry name" value="FN3"/>
    <property type="match status" value="1"/>
</dbReference>
<dbReference type="Ensembl" id="ENSTRUT00000052738.2">
    <property type="protein sequence ID" value="ENSTRUP00000051515.2"/>
    <property type="gene ID" value="ENSTRUG00000022416.2"/>
</dbReference>
<accession>A0A3B5K6G8</accession>
<feature type="region of interest" description="Disordered" evidence="2">
    <location>
        <begin position="103"/>
        <end position="159"/>
    </location>
</feature>
<dbReference type="InterPro" id="IPR013783">
    <property type="entry name" value="Ig-like_fold"/>
</dbReference>
<dbReference type="GeneTree" id="ENSGT00940000177497"/>
<evidence type="ECO:0000256" key="3">
    <source>
        <dbReference type="SAM" id="SignalP"/>
    </source>
</evidence>
<keyword evidence="1" id="KW-0677">Repeat</keyword>
<dbReference type="InterPro" id="IPR003961">
    <property type="entry name" value="FN3_dom"/>
</dbReference>
<proteinExistence type="predicted"/>
<reference evidence="5" key="3">
    <citation type="submission" date="2025-09" db="UniProtKB">
        <authorList>
            <consortium name="Ensembl"/>
        </authorList>
    </citation>
    <scope>IDENTIFICATION</scope>
</reference>
<dbReference type="Proteomes" id="UP000005226">
    <property type="component" value="Chromosome 12"/>
</dbReference>
<evidence type="ECO:0000259" key="4">
    <source>
        <dbReference type="PROSITE" id="PS50853"/>
    </source>
</evidence>
<name>A0A3B5K6G8_TAKRU</name>
<dbReference type="OMA" id="PEMEEWC"/>
<dbReference type="PANTHER" id="PTHR46708">
    <property type="entry name" value="TENASCIN"/>
    <property type="match status" value="1"/>
</dbReference>
<feature type="signal peptide" evidence="3">
    <location>
        <begin position="1"/>
        <end position="23"/>
    </location>
</feature>
<dbReference type="Gene3D" id="2.60.40.10">
    <property type="entry name" value="Immunoglobulins"/>
    <property type="match status" value="1"/>
</dbReference>
<dbReference type="InterPro" id="IPR036116">
    <property type="entry name" value="FN3_sf"/>
</dbReference>
<dbReference type="SUPFAM" id="SSF49265">
    <property type="entry name" value="Fibronectin type III"/>
    <property type="match status" value="1"/>
</dbReference>
<reference evidence="5" key="2">
    <citation type="submission" date="2025-08" db="UniProtKB">
        <authorList>
            <consortium name="Ensembl"/>
        </authorList>
    </citation>
    <scope>IDENTIFICATION</scope>
</reference>
<feature type="domain" description="Fibronectin type-III" evidence="4">
    <location>
        <begin position="27"/>
        <end position="116"/>
    </location>
</feature>
<keyword evidence="3" id="KW-0732">Signal</keyword>
<reference evidence="5 6" key="1">
    <citation type="journal article" date="2011" name="Genome Biol. Evol.">
        <title>Integration of the genetic map and genome assembly of fugu facilitates insights into distinct features of genome evolution in teleosts and mammals.</title>
        <authorList>
            <person name="Kai W."/>
            <person name="Kikuchi K."/>
            <person name="Tohari S."/>
            <person name="Chew A.K."/>
            <person name="Tay A."/>
            <person name="Fujiwara A."/>
            <person name="Hosoya S."/>
            <person name="Suetake H."/>
            <person name="Naruse K."/>
            <person name="Brenner S."/>
            <person name="Suzuki Y."/>
            <person name="Venkatesh B."/>
        </authorList>
    </citation>
    <scope>NUCLEOTIDE SEQUENCE [LARGE SCALE GENOMIC DNA]</scope>
</reference>
<dbReference type="InParanoid" id="A0A3B5K6G8"/>
<evidence type="ECO:0000256" key="1">
    <source>
        <dbReference type="ARBA" id="ARBA00022737"/>
    </source>
</evidence>
<evidence type="ECO:0000313" key="6">
    <source>
        <dbReference type="Proteomes" id="UP000005226"/>
    </source>
</evidence>